<keyword evidence="5 9" id="KW-0489">Methyltransferase</keyword>
<evidence type="ECO:0000313" key="9">
    <source>
        <dbReference type="EMBL" id="AIO11224.1"/>
    </source>
</evidence>
<accession>A0A088T1F3</accession>
<gene>
    <name evidence="9" type="primary">pcm</name>
</gene>
<keyword evidence="7" id="KW-0949">S-adenosyl-L-methionine</keyword>
<organism evidence="9">
    <name type="scientific">Cyberlindnera jadinii</name>
    <name type="common">Torula yeast</name>
    <name type="synonym">Pichia jadinii</name>
    <dbReference type="NCBI Taxonomy" id="4903"/>
    <lineage>
        <taxon>Eukaryota</taxon>
        <taxon>Fungi</taxon>
        <taxon>Dikarya</taxon>
        <taxon>Ascomycota</taxon>
        <taxon>Saccharomycotina</taxon>
        <taxon>Saccharomycetes</taxon>
        <taxon>Phaffomycetales</taxon>
        <taxon>Phaffomycetaceae</taxon>
        <taxon>Cyberlindnera</taxon>
    </lineage>
</organism>
<dbReference type="PANTHER" id="PTHR11579:SF0">
    <property type="entry name" value="PROTEIN-L-ISOASPARTATE(D-ASPARTATE) O-METHYLTRANSFERASE"/>
    <property type="match status" value="1"/>
</dbReference>
<evidence type="ECO:0000256" key="6">
    <source>
        <dbReference type="ARBA" id="ARBA00022679"/>
    </source>
</evidence>
<proteinExistence type="evidence at transcript level"/>
<name>A0A088T1F3_CYBJA</name>
<comment type="similarity">
    <text evidence="2">Belongs to the methyltransferase superfamily. L-isoaspartyl/D-aspartyl protein methyltransferase family.</text>
</comment>
<dbReference type="SUPFAM" id="SSF53335">
    <property type="entry name" value="S-adenosyl-L-methionine-dependent methyltransferases"/>
    <property type="match status" value="1"/>
</dbReference>
<sequence length="232" mass="25410">MAQFINHLFWSFNLSSNAALFGEIVMCKFLTNQVVVKCTPKSYYCPLSPYMDSPLIGYTSTISAPHMHATALQELEPLESNVGKRVLELGTGTGYLVAAAMMVAPNGTVKGVEHIKELVDSKSRRNVLASDRDNVSVIVEGDGRKGYDDVPSSDVILAADVTYDSSVIPSLVDQLGGRQNLRTEQLNEGGRGKIKRRLMPVIYVDSGKILVIVEECKDPSQLAQTVWYPKVS</sequence>
<evidence type="ECO:0000256" key="1">
    <source>
        <dbReference type="ARBA" id="ARBA00004496"/>
    </source>
</evidence>
<evidence type="ECO:0000256" key="2">
    <source>
        <dbReference type="ARBA" id="ARBA00005369"/>
    </source>
</evidence>
<dbReference type="InterPro" id="IPR029063">
    <property type="entry name" value="SAM-dependent_MTases_sf"/>
</dbReference>
<dbReference type="GO" id="GO:0005737">
    <property type="term" value="C:cytoplasm"/>
    <property type="evidence" value="ECO:0007669"/>
    <property type="project" value="UniProtKB-SubCell"/>
</dbReference>
<comment type="subcellular location">
    <subcellularLocation>
        <location evidence="1">Cytoplasm</location>
    </subcellularLocation>
</comment>
<feature type="non-terminal residue" evidence="9">
    <location>
        <position position="232"/>
    </location>
</feature>
<dbReference type="PANTHER" id="PTHR11579">
    <property type="entry name" value="PROTEIN-L-ISOASPARTATE O-METHYLTRANSFERASE"/>
    <property type="match status" value="1"/>
</dbReference>
<feature type="chain" id="PRO_5001839532" description="protein-L-isoaspartate(D-aspartate) O-methyltransferase" evidence="8">
    <location>
        <begin position="19"/>
        <end position="232"/>
    </location>
</feature>
<dbReference type="Gene3D" id="3.40.50.150">
    <property type="entry name" value="Vaccinia Virus protein VP39"/>
    <property type="match status" value="1"/>
</dbReference>
<dbReference type="Pfam" id="PF01135">
    <property type="entry name" value="PCMT"/>
    <property type="match status" value="1"/>
</dbReference>
<dbReference type="EC" id="2.1.1.77" evidence="3"/>
<feature type="signal peptide" evidence="8">
    <location>
        <begin position="1"/>
        <end position="18"/>
    </location>
</feature>
<dbReference type="GO" id="GO:0032259">
    <property type="term" value="P:methylation"/>
    <property type="evidence" value="ECO:0007669"/>
    <property type="project" value="UniProtKB-KW"/>
</dbReference>
<evidence type="ECO:0000256" key="4">
    <source>
        <dbReference type="ARBA" id="ARBA00022490"/>
    </source>
</evidence>
<evidence type="ECO:0000256" key="3">
    <source>
        <dbReference type="ARBA" id="ARBA00011890"/>
    </source>
</evidence>
<dbReference type="InterPro" id="IPR000682">
    <property type="entry name" value="PCMT"/>
</dbReference>
<evidence type="ECO:0000256" key="5">
    <source>
        <dbReference type="ARBA" id="ARBA00022603"/>
    </source>
</evidence>
<dbReference type="EMBL" id="KM023327">
    <property type="protein sequence ID" value="AIO11224.1"/>
    <property type="molecule type" value="mRNA"/>
</dbReference>
<keyword evidence="6 9" id="KW-0808">Transferase</keyword>
<dbReference type="AlphaFoldDB" id="A0A088T1F3"/>
<dbReference type="GO" id="GO:0004719">
    <property type="term" value="F:protein-L-isoaspartate (D-aspartate) O-methyltransferase activity"/>
    <property type="evidence" value="ECO:0007669"/>
    <property type="project" value="UniProtKB-EC"/>
</dbReference>
<evidence type="ECO:0000256" key="8">
    <source>
        <dbReference type="SAM" id="SignalP"/>
    </source>
</evidence>
<dbReference type="CDD" id="cd02440">
    <property type="entry name" value="AdoMet_MTases"/>
    <property type="match status" value="1"/>
</dbReference>
<keyword evidence="4" id="KW-0963">Cytoplasm</keyword>
<evidence type="ECO:0000256" key="7">
    <source>
        <dbReference type="ARBA" id="ARBA00022691"/>
    </source>
</evidence>
<keyword evidence="8" id="KW-0732">Signal</keyword>
<reference evidence="9" key="1">
    <citation type="submission" date="2014-06" db="EMBL/GenBank/DDBJ databases">
        <title>Protein Isoaspartyl Methyltransferase (PIMT) from Candida utilis.</title>
        <authorList>
            <person name="Banerjee S."/>
            <person name="Lahiri S."/>
            <person name="Dutta T."/>
            <person name="Sengupta S."/>
            <person name="Ghosh A.K."/>
        </authorList>
    </citation>
    <scope>NUCLEOTIDE SEQUENCE</scope>
</reference>
<protein>
    <recommendedName>
        <fullName evidence="3">protein-L-isoaspartate(D-aspartate) O-methyltransferase</fullName>
        <ecNumber evidence="3">2.1.1.77</ecNumber>
    </recommendedName>
</protein>